<name>A0A381U4R5_9ZZZZ</name>
<reference evidence="1" key="1">
    <citation type="submission" date="2018-05" db="EMBL/GenBank/DDBJ databases">
        <authorList>
            <person name="Lanie J.A."/>
            <person name="Ng W.-L."/>
            <person name="Kazmierczak K.M."/>
            <person name="Andrzejewski T.M."/>
            <person name="Davidsen T.M."/>
            <person name="Wayne K.J."/>
            <person name="Tettelin H."/>
            <person name="Glass J.I."/>
            <person name="Rusch D."/>
            <person name="Podicherti R."/>
            <person name="Tsui H.-C.T."/>
            <person name="Winkler M.E."/>
        </authorList>
    </citation>
    <scope>NUCLEOTIDE SEQUENCE</scope>
</reference>
<proteinExistence type="predicted"/>
<organism evidence="1">
    <name type="scientific">marine metagenome</name>
    <dbReference type="NCBI Taxonomy" id="408172"/>
    <lineage>
        <taxon>unclassified sequences</taxon>
        <taxon>metagenomes</taxon>
        <taxon>ecological metagenomes</taxon>
    </lineage>
</organism>
<accession>A0A381U4R5</accession>
<sequence>MILSQFLQRTVTGVSEIRSNFFEPQFVQIGHALSGFTNNIFKYYI</sequence>
<dbReference type="AlphaFoldDB" id="A0A381U4R5"/>
<gene>
    <name evidence="1" type="ORF">METZ01_LOCUS75151</name>
</gene>
<dbReference type="EMBL" id="UINC01005593">
    <property type="protein sequence ID" value="SVA22297.1"/>
    <property type="molecule type" value="Genomic_DNA"/>
</dbReference>
<evidence type="ECO:0000313" key="1">
    <source>
        <dbReference type="EMBL" id="SVA22297.1"/>
    </source>
</evidence>
<protein>
    <submittedName>
        <fullName evidence="1">Uncharacterized protein</fullName>
    </submittedName>
</protein>